<feature type="compositionally biased region" description="Basic and acidic residues" evidence="1">
    <location>
        <begin position="101"/>
        <end position="110"/>
    </location>
</feature>
<dbReference type="AlphaFoldDB" id="A0A4U5K4C5"/>
<feature type="region of interest" description="Disordered" evidence="1">
    <location>
        <begin position="62"/>
        <end position="124"/>
    </location>
</feature>
<evidence type="ECO:0000313" key="4">
    <source>
        <dbReference type="Proteomes" id="UP000308707"/>
    </source>
</evidence>
<feature type="chain" id="PRO_5020516061" description="EF-hand domain-containing protein" evidence="2">
    <location>
        <begin position="21"/>
        <end position="124"/>
    </location>
</feature>
<evidence type="ECO:0000313" key="3">
    <source>
        <dbReference type="EMBL" id="TKR33909.1"/>
    </source>
</evidence>
<dbReference type="Gene3D" id="1.10.238.10">
    <property type="entry name" value="EF-hand"/>
    <property type="match status" value="1"/>
</dbReference>
<evidence type="ECO:0008006" key="5">
    <source>
        <dbReference type="Google" id="ProtNLM"/>
    </source>
</evidence>
<proteinExistence type="predicted"/>
<dbReference type="InterPro" id="IPR018247">
    <property type="entry name" value="EF_Hand_1_Ca_BS"/>
</dbReference>
<accession>A0A4U5K4C5</accession>
<protein>
    <recommendedName>
        <fullName evidence="5">EF-hand domain-containing protein</fullName>
    </recommendedName>
</protein>
<feature type="signal peptide" evidence="2">
    <location>
        <begin position="1"/>
        <end position="20"/>
    </location>
</feature>
<comment type="caution">
    <text evidence="3">The sequence shown here is derived from an EMBL/GenBank/DDBJ whole genome shotgun (WGS) entry which is preliminary data.</text>
</comment>
<dbReference type="EMBL" id="SZUA01000001">
    <property type="protein sequence ID" value="TKR33909.1"/>
    <property type="molecule type" value="Genomic_DNA"/>
</dbReference>
<keyword evidence="4" id="KW-1185">Reference proteome</keyword>
<dbReference type="InterPro" id="IPR011992">
    <property type="entry name" value="EF-hand-dom_pair"/>
</dbReference>
<dbReference type="PROSITE" id="PS00018">
    <property type="entry name" value="EF_HAND_1"/>
    <property type="match status" value="2"/>
</dbReference>
<dbReference type="RefSeq" id="WP_137266114.1">
    <property type="nucleotide sequence ID" value="NZ_SZUA01000001.1"/>
</dbReference>
<reference evidence="3 4" key="1">
    <citation type="submission" date="2019-04" db="EMBL/GenBank/DDBJ databases">
        <title>Reference strain of H23.</title>
        <authorList>
            <person name="Luo X."/>
        </authorList>
    </citation>
    <scope>NUCLEOTIDE SEQUENCE [LARGE SCALE GENOMIC DNA]</scope>
    <source>
        <strain evidence="3 4">H23</strain>
    </source>
</reference>
<evidence type="ECO:0000256" key="1">
    <source>
        <dbReference type="SAM" id="MobiDB-lite"/>
    </source>
</evidence>
<evidence type="ECO:0000256" key="2">
    <source>
        <dbReference type="SAM" id="SignalP"/>
    </source>
</evidence>
<keyword evidence="2" id="KW-0732">Signal</keyword>
<organism evidence="3 4">
    <name type="scientific">Luteimonas gilva</name>
    <dbReference type="NCBI Taxonomy" id="2572684"/>
    <lineage>
        <taxon>Bacteria</taxon>
        <taxon>Pseudomonadati</taxon>
        <taxon>Pseudomonadota</taxon>
        <taxon>Gammaproteobacteria</taxon>
        <taxon>Lysobacterales</taxon>
        <taxon>Lysobacteraceae</taxon>
        <taxon>Luteimonas</taxon>
    </lineage>
</organism>
<feature type="region of interest" description="Disordered" evidence="1">
    <location>
        <begin position="24"/>
        <end position="49"/>
    </location>
</feature>
<sequence length="124" mass="13298">MRTLSTLAIALAAAAFCASAAAQTTAAPAAKPAAERKDPRDLDGDHRASWDEYRKAMSDNFTRLDKNGDGVLESAELPQQPPPKAGQKLARAQFESGLRASFDHLDKNKDGFLAGDEFPEPGKK</sequence>
<feature type="compositionally biased region" description="Basic and acidic residues" evidence="1">
    <location>
        <begin position="33"/>
        <end position="49"/>
    </location>
</feature>
<dbReference type="OrthoDB" id="5703633at2"/>
<name>A0A4U5K4C5_9GAMM</name>
<dbReference type="Proteomes" id="UP000308707">
    <property type="component" value="Unassembled WGS sequence"/>
</dbReference>
<gene>
    <name evidence="3" type="ORF">FCE95_06465</name>
</gene>
<dbReference type="SUPFAM" id="SSF47473">
    <property type="entry name" value="EF-hand"/>
    <property type="match status" value="1"/>
</dbReference>